<organism evidence="3">
    <name type="scientific">Tetraselmis sp. GSL018</name>
    <dbReference type="NCBI Taxonomy" id="582737"/>
    <lineage>
        <taxon>Eukaryota</taxon>
        <taxon>Viridiplantae</taxon>
        <taxon>Chlorophyta</taxon>
        <taxon>core chlorophytes</taxon>
        <taxon>Chlorodendrophyceae</taxon>
        <taxon>Chlorodendrales</taxon>
        <taxon>Chlorodendraceae</taxon>
        <taxon>Tetraselmis</taxon>
    </lineage>
</organism>
<protein>
    <submittedName>
        <fullName evidence="3">Uncharacterized protein</fullName>
    </submittedName>
</protein>
<gene>
    <name evidence="3" type="ORF">TSPGSL018_13460</name>
</gene>
<name>A0A061S8Q9_9CHLO</name>
<comment type="similarity">
    <text evidence="1">Belongs to the FAM227 family.</text>
</comment>
<feature type="compositionally biased region" description="Acidic residues" evidence="2">
    <location>
        <begin position="278"/>
        <end position="289"/>
    </location>
</feature>
<feature type="compositionally biased region" description="Basic and acidic residues" evidence="2">
    <location>
        <begin position="323"/>
        <end position="332"/>
    </location>
</feature>
<reference evidence="3" key="1">
    <citation type="submission" date="2014-05" db="EMBL/GenBank/DDBJ databases">
        <title>The transcriptome of the halophilic microalga Tetraselmis sp. GSL018 isolated from the Great Salt Lake, Utah.</title>
        <authorList>
            <person name="Jinkerson R.E."/>
            <person name="D'Adamo S."/>
            <person name="Posewitz M.C."/>
        </authorList>
    </citation>
    <scope>NUCLEOTIDE SEQUENCE</scope>
    <source>
        <strain evidence="3">GSL018</strain>
    </source>
</reference>
<dbReference type="Pfam" id="PF14922">
    <property type="entry name" value="FWWh"/>
    <property type="match status" value="1"/>
</dbReference>
<evidence type="ECO:0000313" key="3">
    <source>
        <dbReference type="EMBL" id="JAC79126.1"/>
    </source>
</evidence>
<dbReference type="EMBL" id="GBEZ01006256">
    <property type="protein sequence ID" value="JAC79126.1"/>
    <property type="molecule type" value="Transcribed_RNA"/>
</dbReference>
<proteinExistence type="inferred from homology"/>
<dbReference type="InterPro" id="IPR029417">
    <property type="entry name" value="FAM227"/>
</dbReference>
<dbReference type="AlphaFoldDB" id="A0A061S8Q9"/>
<accession>A0A061S8Q9</accession>
<feature type="non-terminal residue" evidence="3">
    <location>
        <position position="332"/>
    </location>
</feature>
<evidence type="ECO:0000256" key="1">
    <source>
        <dbReference type="ARBA" id="ARBA00008666"/>
    </source>
</evidence>
<sequence>MVATNVSLPSLRGASVSIDPCLEDKPALSRSASWYKIRSFTRSATPGEDVESLGERAEDVIFAGFPAPYDLNASELIKHTSEIIKLPRKTGYSAFRRLFSVGNTRAGEAVESLFWYLHCLFFQSSRTTEQQKMLLDNLSELYLSFFLSMPANSRDFFSEYFPFAYANAACYGLTTLFPGSSEVLKSEEFQIASYTECRRLFTGVNSHQTVIQRLRHKLNLIEKDPEMERRRQQAMEPTFKEKTEQMIQRLDKVFDLKIVERSSPKKGQRTQRASENLPSEDETESEDGDSAEKVRCGCPLRSVQVGFPRGGRLWVPSPAPGARGREGGRRKP</sequence>
<evidence type="ECO:0000256" key="2">
    <source>
        <dbReference type="SAM" id="MobiDB-lite"/>
    </source>
</evidence>
<feature type="region of interest" description="Disordered" evidence="2">
    <location>
        <begin position="261"/>
        <end position="332"/>
    </location>
</feature>